<feature type="compositionally biased region" description="Pro residues" evidence="1">
    <location>
        <begin position="122"/>
        <end position="136"/>
    </location>
</feature>
<evidence type="ECO:0000256" key="1">
    <source>
        <dbReference type="SAM" id="MobiDB-lite"/>
    </source>
</evidence>
<evidence type="ECO:0000313" key="2">
    <source>
        <dbReference type="EMBL" id="THH21686.1"/>
    </source>
</evidence>
<dbReference type="EMBL" id="SGPM01000433">
    <property type="protein sequence ID" value="THH21686.1"/>
    <property type="molecule type" value="Genomic_DNA"/>
</dbReference>
<feature type="compositionally biased region" description="Polar residues" evidence="1">
    <location>
        <begin position="90"/>
        <end position="111"/>
    </location>
</feature>
<comment type="caution">
    <text evidence="2">The sequence shown here is derived from an EMBL/GenBank/DDBJ whole genome shotgun (WGS) entry which is preliminary data.</text>
</comment>
<dbReference type="AlphaFoldDB" id="A0A4S4M8K5"/>
<feature type="region of interest" description="Disordered" evidence="1">
    <location>
        <begin position="26"/>
        <end position="53"/>
    </location>
</feature>
<feature type="region of interest" description="Disordered" evidence="1">
    <location>
        <begin position="196"/>
        <end position="215"/>
    </location>
</feature>
<evidence type="ECO:0000313" key="3">
    <source>
        <dbReference type="Proteomes" id="UP000308730"/>
    </source>
</evidence>
<sequence length="215" mass="23382">MENIDDPFHFTCRPEDYRHIFENDHLSSETSSTNDNDNVDEDESTSNLKVNADGDYTGDAHLRELYAMYHSTSIPFGTVSAPGAHNFDMTSLSPTSTENDSTYDDNGSFINPYNRLPSSPLSTPPDSPLPIPPSSPHPTNFALDDFTIKVNQTDAPPPPPNSPIYATEEVFGIAPQDTLLVPLTLLYSCILTARTPPSPASEVHPDTSAVASVLT</sequence>
<dbReference type="Proteomes" id="UP000308730">
    <property type="component" value="Unassembled WGS sequence"/>
</dbReference>
<organism evidence="2 3">
    <name type="scientific">Antrodiella citrinella</name>
    <dbReference type="NCBI Taxonomy" id="2447956"/>
    <lineage>
        <taxon>Eukaryota</taxon>
        <taxon>Fungi</taxon>
        <taxon>Dikarya</taxon>
        <taxon>Basidiomycota</taxon>
        <taxon>Agaricomycotina</taxon>
        <taxon>Agaricomycetes</taxon>
        <taxon>Polyporales</taxon>
        <taxon>Steccherinaceae</taxon>
        <taxon>Antrodiella</taxon>
    </lineage>
</organism>
<accession>A0A4S4M8K5</accession>
<keyword evidence="3" id="KW-1185">Reference proteome</keyword>
<reference evidence="2 3" key="1">
    <citation type="submission" date="2019-02" db="EMBL/GenBank/DDBJ databases">
        <title>Genome sequencing of the rare red list fungi Antrodiella citrinella (Flaviporus citrinellus).</title>
        <authorList>
            <person name="Buettner E."/>
            <person name="Kellner H."/>
        </authorList>
    </citation>
    <scope>NUCLEOTIDE SEQUENCE [LARGE SCALE GENOMIC DNA]</scope>
    <source>
        <strain evidence="2 3">DSM 108506</strain>
    </source>
</reference>
<protein>
    <submittedName>
        <fullName evidence="2">Uncharacterized protein</fullName>
    </submittedName>
</protein>
<feature type="region of interest" description="Disordered" evidence="1">
    <location>
        <begin position="90"/>
        <end position="137"/>
    </location>
</feature>
<gene>
    <name evidence="2" type="ORF">EUX98_g8300</name>
</gene>
<proteinExistence type="predicted"/>
<name>A0A4S4M8K5_9APHY</name>